<proteinExistence type="predicted"/>
<keyword evidence="2" id="KW-1185">Reference proteome</keyword>
<dbReference type="InterPro" id="IPR001387">
    <property type="entry name" value="Cro/C1-type_HTH"/>
</dbReference>
<dbReference type="CDD" id="cd00093">
    <property type="entry name" value="HTH_XRE"/>
    <property type="match status" value="1"/>
</dbReference>
<dbReference type="RefSeq" id="WP_089089073.1">
    <property type="nucleotide sequence ID" value="NZ_BCMH01000012.1"/>
</dbReference>
<protein>
    <submittedName>
        <fullName evidence="1">Uncharacterized protein</fullName>
    </submittedName>
</protein>
<sequence length="184" mass="21416">MEISKILKEGLKRTNKSQKEIGVVNHFSKSAVSNYFNKGHVPTNVAIDIAKQLDDYDTSNAVASEWFNILKTFDGDRFEKDALSLDAFTDFESKQSHDVYVKDSIRKLIADNRVDKDEEASIDHFIDEELDNVIMRMGRLVALCKLRDETLMTVFKHRMKYYVKQHYMSKDNLSKSQLLTLERR</sequence>
<dbReference type="Proteomes" id="UP000198430">
    <property type="component" value="Unassembled WGS sequence"/>
</dbReference>
<evidence type="ECO:0000313" key="1">
    <source>
        <dbReference type="EMBL" id="GAX04119.1"/>
    </source>
</evidence>
<organism evidence="1 2">
    <name type="scientific">Secundilactobacillus pentosiphilus</name>
    <dbReference type="NCBI Taxonomy" id="1714682"/>
    <lineage>
        <taxon>Bacteria</taxon>
        <taxon>Bacillati</taxon>
        <taxon>Bacillota</taxon>
        <taxon>Bacilli</taxon>
        <taxon>Lactobacillales</taxon>
        <taxon>Lactobacillaceae</taxon>
        <taxon>Secundilactobacillus</taxon>
    </lineage>
</organism>
<comment type="caution">
    <text evidence="1">The sequence shown here is derived from an EMBL/GenBank/DDBJ whole genome shotgun (WGS) entry which is preliminary data.</text>
</comment>
<name>A0A1Z5IQV5_9LACO</name>
<accession>A0A1Z5IQV5</accession>
<evidence type="ECO:0000313" key="2">
    <source>
        <dbReference type="Proteomes" id="UP000198430"/>
    </source>
</evidence>
<dbReference type="AlphaFoldDB" id="A0A1Z5IQV5"/>
<reference evidence="1 2" key="1">
    <citation type="submission" date="2015-11" db="EMBL/GenBank/DDBJ databases">
        <title>Draft genome sequences of new species of the genus Lactobacillus isolated from orchardgrass silage.</title>
        <authorList>
            <person name="Tohno M."/>
            <person name="Tanizawa Y."/>
            <person name="Arita M."/>
        </authorList>
    </citation>
    <scope>NUCLEOTIDE SEQUENCE [LARGE SCALE GENOMIC DNA]</scope>
    <source>
        <strain evidence="1 2">IWT140</strain>
    </source>
</reference>
<dbReference type="EMBL" id="BCMH01000012">
    <property type="protein sequence ID" value="GAX04119.1"/>
    <property type="molecule type" value="Genomic_DNA"/>
</dbReference>
<gene>
    <name evidence="1" type="ORF">IWT140_01756</name>
</gene>